<dbReference type="RefSeq" id="WP_181732533.1">
    <property type="nucleotide sequence ID" value="NZ_JACEIR010000008.1"/>
</dbReference>
<dbReference type="InterPro" id="IPR007213">
    <property type="entry name" value="Ppm1/Ppm2/Tcmp"/>
</dbReference>
<dbReference type="EC" id="2.1.1.-" evidence="4"/>
<dbReference type="SUPFAM" id="SSF53335">
    <property type="entry name" value="S-adenosyl-L-methionine-dependent methyltransferases"/>
    <property type="match status" value="1"/>
</dbReference>
<evidence type="ECO:0000313" key="5">
    <source>
        <dbReference type="EMBL" id="MBH8594881.1"/>
    </source>
</evidence>
<dbReference type="Gene3D" id="3.40.50.150">
    <property type="entry name" value="Vaccinia Virus protein VP39"/>
    <property type="match status" value="1"/>
</dbReference>
<dbReference type="AlphaFoldDB" id="A0A8I1ABH2"/>
<comment type="similarity">
    <text evidence="1 4">Belongs to the UPF0677 family.</text>
</comment>
<evidence type="ECO:0000256" key="3">
    <source>
        <dbReference type="ARBA" id="ARBA00022679"/>
    </source>
</evidence>
<accession>A0A8I1ABH2</accession>
<dbReference type="InterPro" id="IPR029063">
    <property type="entry name" value="SAM-dependent_MTases_sf"/>
</dbReference>
<dbReference type="GO" id="GO:0008168">
    <property type="term" value="F:methyltransferase activity"/>
    <property type="evidence" value="ECO:0007669"/>
    <property type="project" value="UniProtKB-UniRule"/>
</dbReference>
<sequence length="317" mass="37570">MNEKINIRQFKRASKTAEFAALFRTLEYTFPKERRLVEDRFAFHFLSRPLKFIAALARIPVAGWWILELIDHVEPGARASGVARTRLIDDHLIYALSRGISQVVILGSGYDSRPYRIPECRKTRVFEVDQAGILRLKRTKLDRLLHRFPGNVSFVKTDLNIEKINETLRQHGFNKNKPAFFIWEGVTQYLTRRAVDQTMDFISGTAPGSFLLFTYVHKKAIDQWLNGPKANWIRRWVKQMGEPWIFGFDPKELPDYLNRYGLELVEDVDSKTFRQRYMNPRSPHIEEYRFYRAALARVKSEEQPRIRFFRSFFRQME</sequence>
<proteinExistence type="inferred from homology"/>
<evidence type="ECO:0000256" key="4">
    <source>
        <dbReference type="RuleBase" id="RU362030"/>
    </source>
</evidence>
<dbReference type="PANTHER" id="PTHR43619">
    <property type="entry name" value="S-ADENOSYL-L-METHIONINE-DEPENDENT METHYLTRANSFERASE YKTD-RELATED"/>
    <property type="match status" value="1"/>
</dbReference>
<keyword evidence="2 4" id="KW-0489">Methyltransferase</keyword>
<dbReference type="Proteomes" id="UP000633619">
    <property type="component" value="Unassembled WGS sequence"/>
</dbReference>
<dbReference type="EMBL" id="JAECVW010000002">
    <property type="protein sequence ID" value="MBH8594881.1"/>
    <property type="molecule type" value="Genomic_DNA"/>
</dbReference>
<comment type="function">
    <text evidence="4">Exhibits S-adenosyl-L-methionine-dependent methyltransferase activity.</text>
</comment>
<gene>
    <name evidence="5" type="ORF">I8U20_06005</name>
</gene>
<dbReference type="Pfam" id="PF04072">
    <property type="entry name" value="LCM"/>
    <property type="match status" value="1"/>
</dbReference>
<name>A0A8I1ABH2_THEIN</name>
<reference evidence="5 6" key="1">
    <citation type="submission" date="2020-12" db="EMBL/GenBank/DDBJ databases">
        <title>WGS of Thermoactinomyces spp.</title>
        <authorList>
            <person name="Cheng K."/>
        </authorList>
    </citation>
    <scope>NUCLEOTIDE SEQUENCE [LARGE SCALE GENOMIC DNA]</scope>
    <source>
        <strain evidence="6">CICC 10671\DSM 43846</strain>
    </source>
</reference>
<dbReference type="PANTHER" id="PTHR43619:SF2">
    <property type="entry name" value="S-ADENOSYL-L-METHIONINE-DEPENDENT METHYLTRANSFERASES SUPERFAMILY PROTEIN"/>
    <property type="match status" value="1"/>
</dbReference>
<keyword evidence="4" id="KW-0949">S-adenosyl-L-methionine</keyword>
<organism evidence="5 6">
    <name type="scientific">Thermoactinomyces intermedius</name>
    <dbReference type="NCBI Taxonomy" id="2024"/>
    <lineage>
        <taxon>Bacteria</taxon>
        <taxon>Bacillati</taxon>
        <taxon>Bacillota</taxon>
        <taxon>Bacilli</taxon>
        <taxon>Bacillales</taxon>
        <taxon>Thermoactinomycetaceae</taxon>
        <taxon>Thermoactinomyces</taxon>
    </lineage>
</organism>
<comment type="caution">
    <text evidence="5">The sequence shown here is derived from an EMBL/GenBank/DDBJ whole genome shotgun (WGS) entry which is preliminary data.</text>
</comment>
<dbReference type="NCBIfam" id="TIGR00027">
    <property type="entry name" value="mthyl_TIGR00027"/>
    <property type="match status" value="1"/>
</dbReference>
<protein>
    <recommendedName>
        <fullName evidence="4">S-adenosyl-L-methionine-dependent methyltransferase</fullName>
        <ecNumber evidence="4">2.1.1.-</ecNumber>
    </recommendedName>
</protein>
<dbReference type="InterPro" id="IPR011610">
    <property type="entry name" value="SAM_mthyl_Trfase_ML2640-like"/>
</dbReference>
<evidence type="ECO:0000313" key="6">
    <source>
        <dbReference type="Proteomes" id="UP000633619"/>
    </source>
</evidence>
<evidence type="ECO:0000256" key="2">
    <source>
        <dbReference type="ARBA" id="ARBA00022603"/>
    </source>
</evidence>
<keyword evidence="6" id="KW-1185">Reference proteome</keyword>
<keyword evidence="3 5" id="KW-0808">Transferase</keyword>
<dbReference type="GO" id="GO:0032259">
    <property type="term" value="P:methylation"/>
    <property type="evidence" value="ECO:0007669"/>
    <property type="project" value="UniProtKB-KW"/>
</dbReference>
<evidence type="ECO:0000256" key="1">
    <source>
        <dbReference type="ARBA" id="ARBA00008138"/>
    </source>
</evidence>